<accession>A0A1I7XLM8</accession>
<sequence length="97" mass="11427">MPRLRESGLLFSGIVVQIYITFLHLNEVTSDEFHYTLLPAAQKNKNNPRKFALALEKELYSNDRSEYNLNIDDRKVTMDKETFIQEVLIFVYQKGKQ</sequence>
<protein>
    <submittedName>
        <fullName evidence="2">Nucleoid-associated protein NdpA</fullName>
    </submittedName>
</protein>
<evidence type="ECO:0000313" key="1">
    <source>
        <dbReference type="Proteomes" id="UP000095283"/>
    </source>
</evidence>
<proteinExistence type="predicted"/>
<evidence type="ECO:0000313" key="2">
    <source>
        <dbReference type="WBParaSite" id="Hba_18209"/>
    </source>
</evidence>
<organism evidence="1 2">
    <name type="scientific">Heterorhabditis bacteriophora</name>
    <name type="common">Entomopathogenic nematode worm</name>
    <dbReference type="NCBI Taxonomy" id="37862"/>
    <lineage>
        <taxon>Eukaryota</taxon>
        <taxon>Metazoa</taxon>
        <taxon>Ecdysozoa</taxon>
        <taxon>Nematoda</taxon>
        <taxon>Chromadorea</taxon>
        <taxon>Rhabditida</taxon>
        <taxon>Rhabditina</taxon>
        <taxon>Rhabditomorpha</taxon>
        <taxon>Strongyloidea</taxon>
        <taxon>Heterorhabditidae</taxon>
        <taxon>Heterorhabditis</taxon>
    </lineage>
</organism>
<keyword evidence="1" id="KW-1185">Reference proteome</keyword>
<dbReference type="WBParaSite" id="Hba_18209">
    <property type="protein sequence ID" value="Hba_18209"/>
    <property type="gene ID" value="Hba_18209"/>
</dbReference>
<dbReference type="AlphaFoldDB" id="A0A1I7XLM8"/>
<dbReference type="Proteomes" id="UP000095283">
    <property type="component" value="Unplaced"/>
</dbReference>
<reference evidence="2" key="1">
    <citation type="submission" date="2016-11" db="UniProtKB">
        <authorList>
            <consortium name="WormBaseParasite"/>
        </authorList>
    </citation>
    <scope>IDENTIFICATION</scope>
</reference>
<name>A0A1I7XLM8_HETBA</name>